<feature type="region of interest" description="Disordered" evidence="1">
    <location>
        <begin position="19"/>
        <end position="45"/>
    </location>
</feature>
<evidence type="ECO:0000313" key="2">
    <source>
        <dbReference type="EMBL" id="SEA22832.1"/>
    </source>
</evidence>
<accession>A0A1H3ZHL0</accession>
<evidence type="ECO:0000313" key="3">
    <source>
        <dbReference type="Proteomes" id="UP000183469"/>
    </source>
</evidence>
<dbReference type="Pfam" id="PF20074">
    <property type="entry name" value="DUF6470"/>
    <property type="match status" value="1"/>
</dbReference>
<dbReference type="InterPro" id="IPR045527">
    <property type="entry name" value="DUF6470"/>
</dbReference>
<reference evidence="2 3" key="1">
    <citation type="submission" date="2016-10" db="EMBL/GenBank/DDBJ databases">
        <authorList>
            <person name="de Groot N.N."/>
        </authorList>
    </citation>
    <scope>NUCLEOTIDE SEQUENCE [LARGE SCALE GENOMIC DNA]</scope>
    <source>
        <strain evidence="2 3">DSM 2872</strain>
    </source>
</reference>
<dbReference type="OrthoDB" id="1680451at2"/>
<dbReference type="Proteomes" id="UP000183469">
    <property type="component" value="Unassembled WGS sequence"/>
</dbReference>
<name>A0A1H3ZHL0_SELRU</name>
<sequence>MRFTQPMISVHTQLGKLEAHSTPAELHSEARLPRSNRHWTQPSVEIDQYPSRHSYGFTNHTDFAREHGQQGFSDLSKTTSRWTQEAWDNVENSGKKGKKPVEQRYDSKLRQEIEQSKNWHITTELIPDPVIKFHPIEAVGEPDFGDVSIKIDAKSFAETNFTPGKVETYLQQKADVKRWVTEGKYDIYA</sequence>
<evidence type="ECO:0000256" key="1">
    <source>
        <dbReference type="SAM" id="MobiDB-lite"/>
    </source>
</evidence>
<dbReference type="AlphaFoldDB" id="A0A1H3ZHL0"/>
<proteinExistence type="predicted"/>
<gene>
    <name evidence="2" type="ORF">SAMN05660648_02420</name>
</gene>
<protein>
    <submittedName>
        <fullName evidence="2">Uncharacterized protein</fullName>
    </submittedName>
</protein>
<dbReference type="EMBL" id="FNQG01000011">
    <property type="protein sequence ID" value="SEA22832.1"/>
    <property type="molecule type" value="Genomic_DNA"/>
</dbReference>
<organism evidence="2 3">
    <name type="scientific">Selenomonas ruminantium</name>
    <dbReference type="NCBI Taxonomy" id="971"/>
    <lineage>
        <taxon>Bacteria</taxon>
        <taxon>Bacillati</taxon>
        <taxon>Bacillota</taxon>
        <taxon>Negativicutes</taxon>
        <taxon>Selenomonadales</taxon>
        <taxon>Selenomonadaceae</taxon>
        <taxon>Selenomonas</taxon>
    </lineage>
</organism>